<evidence type="ECO:0000256" key="1">
    <source>
        <dbReference type="SAM" id="MobiDB-lite"/>
    </source>
</evidence>
<feature type="region of interest" description="Disordered" evidence="1">
    <location>
        <begin position="464"/>
        <end position="487"/>
    </location>
</feature>
<dbReference type="AlphaFoldDB" id="A0A1C5A2V3"/>
<organism evidence="2 3">
    <name type="scientific">Micromonospora carbonacea</name>
    <dbReference type="NCBI Taxonomy" id="47853"/>
    <lineage>
        <taxon>Bacteria</taxon>
        <taxon>Bacillati</taxon>
        <taxon>Actinomycetota</taxon>
        <taxon>Actinomycetes</taxon>
        <taxon>Micromonosporales</taxon>
        <taxon>Micromonosporaceae</taxon>
        <taxon>Micromonospora</taxon>
    </lineage>
</organism>
<dbReference type="Proteomes" id="UP000183585">
    <property type="component" value="Unassembled WGS sequence"/>
</dbReference>
<name>A0A1C5A2V3_9ACTN</name>
<proteinExistence type="predicted"/>
<accession>A0A1C5A2V3</accession>
<dbReference type="RefSeq" id="WP_141723913.1">
    <property type="nucleotide sequence ID" value="NZ_FMCT01000011.1"/>
</dbReference>
<sequence length="708" mass="74378">MAVFPLLLRVQIAPGADVAADPDEWVWQDITQWVRAGGIRITRGRTDEGATTGPSSCALVLKSPDGRWLPLNPLAPEYPGWRRGCPLRVQVSHAGTWWTRFTGIVGELEPGLASDRAHDTYEVDVLAFGVLQRLGRGSAVRSPLLRLMTGTQWQAYAPLEDGPGTTGPTVYATKPTAGRATGGVTFGARDEGLPGSSSVARLESTSARITVPAAGGVFVVSDTVIATAQVYMTSPQLDAEADLTTLTLSGPVVDRIVVRASKALIRATAYLEETQVGTTSMSWPLGVDPTAGWVGVQVSLTRPGLVPNTQISVRVHPVGSLVWTTSSAGSITGSSVGYITGITLLAAGVQGTSFSHLGVVLSGALPEDTAWAASGYAGEDAGARLERVAADESVPLLPVGVAGTLMGPQPLASLLDIARDVEATDGGILYESLDGRMAYLPRVARYNRPADLPLTYSQLAPGLAPTDDDLDTSNDWTVSRPGGGSERVADEEHVAQYGRYEQSATVNVASDDDTRAQAGWRVHLGTVSDLRYPQIALNFGREAAAAALPAWLAADRIGARTTVSRVAAGLAVGGIDQHIEGYTEVLDRYMWDVRLVCAPAGPWRVWVIGDQVLGRLDTGGSGLAVAAGESDASLVVVTDPGLRRWITSAERPGDFPFHVQMGGEVVQVTDISGTSGTQTWSVVRAVNGVSKSHPAGTRVGLAYVEAQP</sequence>
<keyword evidence="3" id="KW-1185">Reference proteome</keyword>
<gene>
    <name evidence="2" type="ORF">GA0070563_11136</name>
</gene>
<reference evidence="3" key="1">
    <citation type="submission" date="2016-06" db="EMBL/GenBank/DDBJ databases">
        <authorList>
            <person name="Varghese N."/>
            <person name="Submissions Spin"/>
        </authorList>
    </citation>
    <scope>NUCLEOTIDE SEQUENCE [LARGE SCALE GENOMIC DNA]</scope>
    <source>
        <strain evidence="3">DSM 43168</strain>
    </source>
</reference>
<evidence type="ECO:0000313" key="2">
    <source>
        <dbReference type="EMBL" id="SCF39557.1"/>
    </source>
</evidence>
<protein>
    <submittedName>
        <fullName evidence="2">Uncharacterized protein</fullName>
    </submittedName>
</protein>
<evidence type="ECO:0000313" key="3">
    <source>
        <dbReference type="Proteomes" id="UP000183585"/>
    </source>
</evidence>
<dbReference type="EMBL" id="FMCT01000011">
    <property type="protein sequence ID" value="SCF39557.1"/>
    <property type="molecule type" value="Genomic_DNA"/>
</dbReference>